<evidence type="ECO:0000313" key="1">
    <source>
        <dbReference type="EMBL" id="JAH60301.1"/>
    </source>
</evidence>
<reference evidence="1" key="2">
    <citation type="journal article" date="2015" name="Fish Shellfish Immunol.">
        <title>Early steps in the European eel (Anguilla anguilla)-Vibrio vulnificus interaction in the gills: Role of the RtxA13 toxin.</title>
        <authorList>
            <person name="Callol A."/>
            <person name="Pajuelo D."/>
            <person name="Ebbesson L."/>
            <person name="Teles M."/>
            <person name="MacKenzie S."/>
            <person name="Amaro C."/>
        </authorList>
    </citation>
    <scope>NUCLEOTIDE SEQUENCE</scope>
</reference>
<organism evidence="1">
    <name type="scientific">Anguilla anguilla</name>
    <name type="common">European freshwater eel</name>
    <name type="synonym">Muraena anguilla</name>
    <dbReference type="NCBI Taxonomy" id="7936"/>
    <lineage>
        <taxon>Eukaryota</taxon>
        <taxon>Metazoa</taxon>
        <taxon>Chordata</taxon>
        <taxon>Craniata</taxon>
        <taxon>Vertebrata</taxon>
        <taxon>Euteleostomi</taxon>
        <taxon>Actinopterygii</taxon>
        <taxon>Neopterygii</taxon>
        <taxon>Teleostei</taxon>
        <taxon>Anguilliformes</taxon>
        <taxon>Anguillidae</taxon>
        <taxon>Anguilla</taxon>
    </lineage>
</organism>
<protein>
    <submittedName>
        <fullName evidence="1">Uncharacterized protein</fullName>
    </submittedName>
</protein>
<accession>A0A0E9U3D5</accession>
<dbReference type="AlphaFoldDB" id="A0A0E9U3D5"/>
<dbReference type="EMBL" id="GBXM01048276">
    <property type="protein sequence ID" value="JAH60301.1"/>
    <property type="molecule type" value="Transcribed_RNA"/>
</dbReference>
<proteinExistence type="predicted"/>
<reference evidence="1" key="1">
    <citation type="submission" date="2014-11" db="EMBL/GenBank/DDBJ databases">
        <authorList>
            <person name="Amaro Gonzalez C."/>
        </authorList>
    </citation>
    <scope>NUCLEOTIDE SEQUENCE</scope>
</reference>
<name>A0A0E9U3D5_ANGAN</name>
<sequence length="26" mass="3127">MIHTLIDMSNSAKFTMCYYKIMDQLK</sequence>